<reference evidence="2 3" key="1">
    <citation type="submission" date="2024-10" db="EMBL/GenBank/DDBJ databases">
        <title>Updated reference genomes for cyclostephanoid diatoms.</title>
        <authorList>
            <person name="Roberts W.R."/>
            <person name="Alverson A.J."/>
        </authorList>
    </citation>
    <scope>NUCLEOTIDE SEQUENCE [LARGE SCALE GENOMIC DNA]</scope>
    <source>
        <strain evidence="2 3">AJA228-03</strain>
    </source>
</reference>
<dbReference type="Gene3D" id="1.10.472.10">
    <property type="entry name" value="Cyclin-like"/>
    <property type="match status" value="1"/>
</dbReference>
<gene>
    <name evidence="2" type="ORF">ACHAXA_006250</name>
</gene>
<keyword evidence="3" id="KW-1185">Reference proteome</keyword>
<protein>
    <recommendedName>
        <fullName evidence="4">Cyclin N-terminal domain-containing protein</fullName>
    </recommendedName>
</protein>
<feature type="region of interest" description="Disordered" evidence="1">
    <location>
        <begin position="248"/>
        <end position="273"/>
    </location>
</feature>
<evidence type="ECO:0000313" key="2">
    <source>
        <dbReference type="EMBL" id="KAL3826222.1"/>
    </source>
</evidence>
<feature type="compositionally biased region" description="Low complexity" evidence="1">
    <location>
        <begin position="409"/>
        <end position="420"/>
    </location>
</feature>
<feature type="region of interest" description="Disordered" evidence="1">
    <location>
        <begin position="170"/>
        <end position="201"/>
    </location>
</feature>
<feature type="compositionally biased region" description="Acidic residues" evidence="1">
    <location>
        <begin position="336"/>
        <end position="349"/>
    </location>
</feature>
<accession>A0ABD3SPN1</accession>
<organism evidence="2 3">
    <name type="scientific">Cyclostephanos tholiformis</name>
    <dbReference type="NCBI Taxonomy" id="382380"/>
    <lineage>
        <taxon>Eukaryota</taxon>
        <taxon>Sar</taxon>
        <taxon>Stramenopiles</taxon>
        <taxon>Ochrophyta</taxon>
        <taxon>Bacillariophyta</taxon>
        <taxon>Coscinodiscophyceae</taxon>
        <taxon>Thalassiosirophycidae</taxon>
        <taxon>Stephanodiscales</taxon>
        <taxon>Stephanodiscaceae</taxon>
        <taxon>Cyclostephanos</taxon>
    </lineage>
</organism>
<dbReference type="Proteomes" id="UP001530377">
    <property type="component" value="Unassembled WGS sequence"/>
</dbReference>
<feature type="region of interest" description="Disordered" evidence="1">
    <location>
        <begin position="397"/>
        <end position="434"/>
    </location>
</feature>
<feature type="region of interest" description="Disordered" evidence="1">
    <location>
        <begin position="89"/>
        <end position="108"/>
    </location>
</feature>
<evidence type="ECO:0000313" key="3">
    <source>
        <dbReference type="Proteomes" id="UP001530377"/>
    </source>
</evidence>
<feature type="region of interest" description="Disordered" evidence="1">
    <location>
        <begin position="330"/>
        <end position="358"/>
    </location>
</feature>
<name>A0ABD3SPN1_9STRA</name>
<evidence type="ECO:0000256" key="1">
    <source>
        <dbReference type="SAM" id="MobiDB-lite"/>
    </source>
</evidence>
<dbReference type="SUPFAM" id="SSF47954">
    <property type="entry name" value="Cyclin-like"/>
    <property type="match status" value="1"/>
</dbReference>
<feature type="compositionally biased region" description="Basic and acidic residues" evidence="1">
    <location>
        <begin position="248"/>
        <end position="259"/>
    </location>
</feature>
<feature type="region of interest" description="Disordered" evidence="1">
    <location>
        <begin position="35"/>
        <end position="54"/>
    </location>
</feature>
<sequence>MNTSTMLHQSHQGFAAPSSSRRLAHDCVRAHSVGDTVDFGHQPPPHQRCSSHGRWETRANTEEEYDDVHDFGDDGQEPMDILYEREVQERGHHHHHHYNPQEHHHHRNYRLRRDSEPIVGSTALAIASDAASDDLDLRMSMSADHLVALLQREAGFYSTPLPVRYYPTEFAEEEESASSSSTSTSDRDDGSPSPRGRTTSATIGPWRKRIASWMYDVLDHFQYDRNAASVALTYIDRHVGHVLVENERSRHRRGGDGGRGEAGSGFVEQDGTTAEPPIKRRHFQLIAVTCLYLAIKVHGELMEDDPVTGEAYDVVASLVHEVDGRAFLGAKGGKIDEDDDDEEEDEEEDAARGDRGECCDDDLRAMSRKIADLTRRHRMGRWGSRLGQFGLPLAGSGVERASGNGNHRSASASSTSSSHVPPVPHSSLPFKPRKRGMLSGPLRLNSFVELSRGLFTARDIVETEARVLVSMNYVVNPPTSRRFVGELLRMLALSYAGAAANVHMRAKSSAAAAARTAERTLGLDRREILGAVLGNARQQIEGATAVPALSMGCIPSIVAYGAMLNAVEEEFEKFVSSSSAMETDNDDDSPQLEDYQRHYRRYSRSHFSGASSTRTRQLCDRYLFIEAWKDQFLAAVFHATDGILSPDSHDIFRVRELLLDQARPGLTGGAHCATTTTTTTTASPTEDPKSDPKMKRSPRSPRSVVFPNPRMLRGGSFFRQGSGVSSTSGDTARLLSPYDARGRSPISFRSLSGGVAAATATLPHRMYYKQMSEPITEIAAMLGGKGRESGGGGRFARAPTPDVSVLQSETSMRGNSGNHKVDSWRTSMGEATQPPLFFSA</sequence>
<feature type="region of interest" description="Disordered" evidence="1">
    <location>
        <begin position="669"/>
        <end position="708"/>
    </location>
</feature>
<dbReference type="EMBL" id="JALLPB020000025">
    <property type="protein sequence ID" value="KAL3826222.1"/>
    <property type="molecule type" value="Genomic_DNA"/>
</dbReference>
<evidence type="ECO:0008006" key="4">
    <source>
        <dbReference type="Google" id="ProtNLM"/>
    </source>
</evidence>
<feature type="compositionally biased region" description="Basic residues" evidence="1">
    <location>
        <begin position="91"/>
        <end position="108"/>
    </location>
</feature>
<proteinExistence type="predicted"/>
<dbReference type="InterPro" id="IPR036915">
    <property type="entry name" value="Cyclin-like_sf"/>
</dbReference>
<comment type="caution">
    <text evidence="2">The sequence shown here is derived from an EMBL/GenBank/DDBJ whole genome shotgun (WGS) entry which is preliminary data.</text>
</comment>
<dbReference type="AlphaFoldDB" id="A0ABD3SPN1"/>